<dbReference type="InterPro" id="IPR027417">
    <property type="entry name" value="P-loop_NTPase"/>
</dbReference>
<dbReference type="GO" id="GO:0016301">
    <property type="term" value="F:kinase activity"/>
    <property type="evidence" value="ECO:0007669"/>
    <property type="project" value="InterPro"/>
</dbReference>
<proteinExistence type="predicted"/>
<sequence length="231" mass="25519">MEQIYSSLTLRAVDFYRKLITEDSGQRRILIALAGPPGSGKSTVAAQVVQRINTAAQKTIATSLPMDGFHYTRAHLDTLPNHVEAHARRGASWTFDADGVVALLKILSASRRGAVPVTVLAPSFDHSIKDPIADGISIGPEIRIVIAEGNWLLLDREPWKQIPKYVDDTWFVDVDASLARQRIAARHIVSGIENTWEAALNRADTNDLVNGEDVRDHLVRPNVRVMSVEEN</sequence>
<keyword evidence="3" id="KW-1185">Reference proteome</keyword>
<dbReference type="EMBL" id="RYZI01000208">
    <property type="protein sequence ID" value="RWA08304.1"/>
    <property type="molecule type" value="Genomic_DNA"/>
</dbReference>
<dbReference type="STRING" id="363999.A0A439D1H6"/>
<evidence type="ECO:0000313" key="2">
    <source>
        <dbReference type="EMBL" id="RWA08304.1"/>
    </source>
</evidence>
<dbReference type="GO" id="GO:0005524">
    <property type="term" value="F:ATP binding"/>
    <property type="evidence" value="ECO:0007669"/>
    <property type="project" value="InterPro"/>
</dbReference>
<name>A0A439D1H6_9PEZI</name>
<dbReference type="Gene3D" id="3.40.50.300">
    <property type="entry name" value="P-loop containing nucleotide triphosphate hydrolases"/>
    <property type="match status" value="2"/>
</dbReference>
<dbReference type="Proteomes" id="UP000286045">
    <property type="component" value="Unassembled WGS sequence"/>
</dbReference>
<protein>
    <recommendedName>
        <fullName evidence="1">Phosphoribulokinase/uridine kinase domain-containing protein</fullName>
    </recommendedName>
</protein>
<gene>
    <name evidence="2" type="ORF">EKO27_g6818</name>
</gene>
<comment type="caution">
    <text evidence="2">The sequence shown here is derived from an EMBL/GenBank/DDBJ whole genome shotgun (WGS) entry which is preliminary data.</text>
</comment>
<evidence type="ECO:0000313" key="3">
    <source>
        <dbReference type="Proteomes" id="UP000286045"/>
    </source>
</evidence>
<dbReference type="Pfam" id="PF00485">
    <property type="entry name" value="PRK"/>
    <property type="match status" value="1"/>
</dbReference>
<dbReference type="PANTHER" id="PTHR10285">
    <property type="entry name" value="URIDINE KINASE"/>
    <property type="match status" value="1"/>
</dbReference>
<feature type="domain" description="Phosphoribulokinase/uridine kinase" evidence="1">
    <location>
        <begin position="30"/>
        <end position="179"/>
    </location>
</feature>
<organism evidence="2 3">
    <name type="scientific">Xylaria grammica</name>
    <dbReference type="NCBI Taxonomy" id="363999"/>
    <lineage>
        <taxon>Eukaryota</taxon>
        <taxon>Fungi</taxon>
        <taxon>Dikarya</taxon>
        <taxon>Ascomycota</taxon>
        <taxon>Pezizomycotina</taxon>
        <taxon>Sordariomycetes</taxon>
        <taxon>Xylariomycetidae</taxon>
        <taxon>Xylariales</taxon>
        <taxon>Xylariaceae</taxon>
        <taxon>Xylaria</taxon>
    </lineage>
</organism>
<reference evidence="2 3" key="1">
    <citation type="submission" date="2018-12" db="EMBL/GenBank/DDBJ databases">
        <title>Draft genome sequence of Xylaria grammica IHI A82.</title>
        <authorList>
            <person name="Buettner E."/>
            <person name="Kellner H."/>
        </authorList>
    </citation>
    <scope>NUCLEOTIDE SEQUENCE [LARGE SCALE GENOMIC DNA]</scope>
    <source>
        <strain evidence="2 3">IHI A82</strain>
    </source>
</reference>
<dbReference type="AlphaFoldDB" id="A0A439D1H6"/>
<dbReference type="InterPro" id="IPR006083">
    <property type="entry name" value="PRK/URK"/>
</dbReference>
<dbReference type="SUPFAM" id="SSF52540">
    <property type="entry name" value="P-loop containing nucleoside triphosphate hydrolases"/>
    <property type="match status" value="1"/>
</dbReference>
<accession>A0A439D1H6</accession>
<evidence type="ECO:0000259" key="1">
    <source>
        <dbReference type="Pfam" id="PF00485"/>
    </source>
</evidence>